<dbReference type="Proteomes" id="UP000623129">
    <property type="component" value="Unassembled WGS sequence"/>
</dbReference>
<dbReference type="Gene3D" id="2.60.40.790">
    <property type="match status" value="1"/>
</dbReference>
<dbReference type="PANTHER" id="PTHR46733:SF4">
    <property type="entry name" value="HEAT SHOCK PROTEIN 21, CHLOROPLASTIC"/>
    <property type="match status" value="1"/>
</dbReference>
<dbReference type="CDD" id="cd06464">
    <property type="entry name" value="ACD_sHsps-like"/>
    <property type="match status" value="1"/>
</dbReference>
<feature type="region of interest" description="Disordered" evidence="4">
    <location>
        <begin position="41"/>
        <end position="62"/>
    </location>
</feature>
<evidence type="ECO:0000259" key="5">
    <source>
        <dbReference type="PROSITE" id="PS01031"/>
    </source>
</evidence>
<keyword evidence="1 6" id="KW-0346">Stress response</keyword>
<dbReference type="PANTHER" id="PTHR46733">
    <property type="entry name" value="26.5 KDA HEAT SHOCK PROTEIN, MITOCHONDRIAL"/>
    <property type="match status" value="1"/>
</dbReference>
<dbReference type="InterPro" id="IPR008978">
    <property type="entry name" value="HSP20-like_chaperone"/>
</dbReference>
<feature type="region of interest" description="Disordered" evidence="4">
    <location>
        <begin position="151"/>
        <end position="181"/>
    </location>
</feature>
<evidence type="ECO:0000313" key="7">
    <source>
        <dbReference type="Proteomes" id="UP000623129"/>
    </source>
</evidence>
<evidence type="ECO:0000256" key="1">
    <source>
        <dbReference type="ARBA" id="ARBA00023016"/>
    </source>
</evidence>
<comment type="caution">
    <text evidence="6">The sequence shown here is derived from an EMBL/GenBank/DDBJ whole genome shotgun (WGS) entry which is preliminary data.</text>
</comment>
<dbReference type="SUPFAM" id="SSF49764">
    <property type="entry name" value="HSP20-like chaperones"/>
    <property type="match status" value="1"/>
</dbReference>
<evidence type="ECO:0000256" key="3">
    <source>
        <dbReference type="RuleBase" id="RU003616"/>
    </source>
</evidence>
<dbReference type="InterPro" id="IPR002068">
    <property type="entry name" value="A-crystallin/Hsp20_dom"/>
</dbReference>
<sequence>MAARALSNRTSTANTLLQSLGRCSFNRTVGAALGVVANQPLTTNSPDAATSRPATAPAPARGGCRDDFLPAFFSDPRDPFNPGRTLSQVLNFMDQLTDVPLGGRGMLRTGWDAREDDKSLYLKVEMPGLSKDDIKVFVEGTTLVIKGEKQEENRTVNAEDDITAAEGNQGQGQGRARRRYSSRIEIPEKGYKLDQIKAEMKHGVLRVVIPKVQEEERGGVIEVQIDG</sequence>
<accession>A0A833QQZ2</accession>
<dbReference type="OrthoDB" id="1431247at2759"/>
<comment type="similarity">
    <text evidence="2 3">Belongs to the small heat shock protein (HSP20) family.</text>
</comment>
<name>A0A833QQZ2_9POAL</name>
<proteinExistence type="inferred from homology"/>
<evidence type="ECO:0000313" key="6">
    <source>
        <dbReference type="EMBL" id="KAF3326446.1"/>
    </source>
</evidence>
<dbReference type="AlphaFoldDB" id="A0A833QQZ2"/>
<feature type="compositionally biased region" description="Low complexity" evidence="4">
    <location>
        <begin position="45"/>
        <end position="61"/>
    </location>
</feature>
<dbReference type="Pfam" id="PF00011">
    <property type="entry name" value="HSP20"/>
    <property type="match status" value="1"/>
</dbReference>
<feature type="domain" description="SHSP" evidence="5">
    <location>
        <begin position="102"/>
        <end position="226"/>
    </location>
</feature>
<dbReference type="InterPro" id="IPR044587">
    <property type="entry name" value="HSP21-like"/>
</dbReference>
<protein>
    <submittedName>
        <fullName evidence="6">Small heat shock protein</fullName>
    </submittedName>
</protein>
<dbReference type="PROSITE" id="PS01031">
    <property type="entry name" value="SHSP"/>
    <property type="match status" value="1"/>
</dbReference>
<keyword evidence="7" id="KW-1185">Reference proteome</keyword>
<gene>
    <name evidence="6" type="ORF">FCM35_KLT08076</name>
</gene>
<reference evidence="6" key="1">
    <citation type="submission" date="2020-01" db="EMBL/GenBank/DDBJ databases">
        <title>Genome sequence of Kobresia littledalei, the first chromosome-level genome in the family Cyperaceae.</title>
        <authorList>
            <person name="Qu G."/>
        </authorList>
    </citation>
    <scope>NUCLEOTIDE SEQUENCE</scope>
    <source>
        <strain evidence="6">C.B.Clarke</strain>
        <tissue evidence="6">Leaf</tissue>
    </source>
</reference>
<evidence type="ECO:0000256" key="4">
    <source>
        <dbReference type="SAM" id="MobiDB-lite"/>
    </source>
</evidence>
<dbReference type="EMBL" id="SWLB01000018">
    <property type="protein sequence ID" value="KAF3326446.1"/>
    <property type="molecule type" value="Genomic_DNA"/>
</dbReference>
<dbReference type="GO" id="GO:0009408">
    <property type="term" value="P:response to heat"/>
    <property type="evidence" value="ECO:0007669"/>
    <property type="project" value="InterPro"/>
</dbReference>
<evidence type="ECO:0000256" key="2">
    <source>
        <dbReference type="PROSITE-ProRule" id="PRU00285"/>
    </source>
</evidence>
<organism evidence="6 7">
    <name type="scientific">Carex littledalei</name>
    <dbReference type="NCBI Taxonomy" id="544730"/>
    <lineage>
        <taxon>Eukaryota</taxon>
        <taxon>Viridiplantae</taxon>
        <taxon>Streptophyta</taxon>
        <taxon>Embryophyta</taxon>
        <taxon>Tracheophyta</taxon>
        <taxon>Spermatophyta</taxon>
        <taxon>Magnoliopsida</taxon>
        <taxon>Liliopsida</taxon>
        <taxon>Poales</taxon>
        <taxon>Cyperaceae</taxon>
        <taxon>Cyperoideae</taxon>
        <taxon>Cariceae</taxon>
        <taxon>Carex</taxon>
        <taxon>Carex subgen. Euthyceras</taxon>
    </lineage>
</organism>